<reference evidence="7" key="1">
    <citation type="journal article" date="2016" name="Nat. Biotechnol.">
        <title>Sequencing wild and cultivated cassava and related species reveals extensive interspecific hybridization and genetic diversity.</title>
        <authorList>
            <person name="Bredeson J.V."/>
            <person name="Lyons J.B."/>
            <person name="Prochnik S.E."/>
            <person name="Wu G.A."/>
            <person name="Ha C.M."/>
            <person name="Edsinger-Gonzales E."/>
            <person name="Grimwood J."/>
            <person name="Schmutz J."/>
            <person name="Rabbi I.Y."/>
            <person name="Egesi C."/>
            <person name="Nauluvula P."/>
            <person name="Lebot V."/>
            <person name="Ndunguru J."/>
            <person name="Mkamilo G."/>
            <person name="Bart R.S."/>
            <person name="Setter T.L."/>
            <person name="Gleadow R.M."/>
            <person name="Kulakow P."/>
            <person name="Ferguson M.E."/>
            <person name="Rounsley S."/>
            <person name="Rokhsar D.S."/>
        </authorList>
    </citation>
    <scope>NUCLEOTIDE SEQUENCE [LARGE SCALE GENOMIC DNA]</scope>
    <source>
        <strain evidence="7">cv. AM560-2</strain>
    </source>
</reference>
<evidence type="ECO:0000256" key="2">
    <source>
        <dbReference type="ARBA" id="ARBA00022679"/>
    </source>
</evidence>
<dbReference type="Pfam" id="PF00685">
    <property type="entry name" value="Sulfotransfer_1"/>
    <property type="match status" value="1"/>
</dbReference>
<evidence type="ECO:0000313" key="7">
    <source>
        <dbReference type="Proteomes" id="UP000091857"/>
    </source>
</evidence>
<organism evidence="6 7">
    <name type="scientific">Manihot esculenta</name>
    <name type="common">Cassava</name>
    <name type="synonym">Jatropha manihot</name>
    <dbReference type="NCBI Taxonomy" id="3983"/>
    <lineage>
        <taxon>Eukaryota</taxon>
        <taxon>Viridiplantae</taxon>
        <taxon>Streptophyta</taxon>
        <taxon>Embryophyta</taxon>
        <taxon>Tracheophyta</taxon>
        <taxon>Spermatophyta</taxon>
        <taxon>Magnoliopsida</taxon>
        <taxon>eudicotyledons</taxon>
        <taxon>Gunneridae</taxon>
        <taxon>Pentapetalae</taxon>
        <taxon>rosids</taxon>
        <taxon>fabids</taxon>
        <taxon>Malpighiales</taxon>
        <taxon>Euphorbiaceae</taxon>
        <taxon>Crotonoideae</taxon>
        <taxon>Manihoteae</taxon>
        <taxon>Manihot</taxon>
    </lineage>
</organism>
<evidence type="ECO:0000313" key="6">
    <source>
        <dbReference type="EMBL" id="OAY47463.1"/>
    </source>
</evidence>
<protein>
    <recommendedName>
        <fullName evidence="3">Sulfotransferase</fullName>
        <ecNumber evidence="3">2.8.2.-</ecNumber>
    </recommendedName>
</protein>
<dbReference type="InterPro" id="IPR027417">
    <property type="entry name" value="P-loop_NTPase"/>
</dbReference>
<dbReference type="EMBL" id="CM004392">
    <property type="protein sequence ID" value="OAY47463.1"/>
    <property type="molecule type" value="Genomic_DNA"/>
</dbReference>
<dbReference type="OrthoDB" id="851382at2759"/>
<evidence type="ECO:0000256" key="1">
    <source>
        <dbReference type="ARBA" id="ARBA00005771"/>
    </source>
</evidence>
<feature type="region of interest" description="Disordered" evidence="4">
    <location>
        <begin position="1"/>
        <end position="26"/>
    </location>
</feature>
<dbReference type="GO" id="GO:0005737">
    <property type="term" value="C:cytoplasm"/>
    <property type="evidence" value="ECO:0000318"/>
    <property type="project" value="GO_Central"/>
</dbReference>
<keyword evidence="7" id="KW-1185">Reference proteome</keyword>
<sequence>MEPCLSSPQIHLPKTNDGEGKSGEPSAVHVKKCKEIISTLPRKKGWKGSSDYLHQYQGFWYYDSFLEGIMSAQDHFQARSQDIIVASCPKTGTTWLKALTFAIATRTSFDDSTCTSPLLTKAPHECVPFLEIDLANDSSNRNMELNLVATHIPYVSLPHSILASGCKIVYIWRDPKDVFVSMWYFVAKQMISKDSEPISLEEAFELFCQGIVNYGPYWDHVLGFWRARVEFPEKIMFVKYEEMMKDTCFYVKKLAEFMGYPFTSEEEERGMVENVINMCKFEKLSNLEVNKNGMHRPNTSLEIENNLYFRKGKVGDWENELTAEMGARLDWIVEQKLSGSGLKLM</sequence>
<evidence type="ECO:0000256" key="3">
    <source>
        <dbReference type="RuleBase" id="RU361155"/>
    </source>
</evidence>
<dbReference type="AlphaFoldDB" id="A0A2C9VNY7"/>
<proteinExistence type="inferred from homology"/>
<dbReference type="SUPFAM" id="SSF52540">
    <property type="entry name" value="P-loop containing nucleoside triphosphate hydrolases"/>
    <property type="match status" value="1"/>
</dbReference>
<keyword evidence="2 3" id="KW-0808">Transferase</keyword>
<gene>
    <name evidence="6" type="ORF">MANES_06G081400v8</name>
</gene>
<dbReference type="InterPro" id="IPR000863">
    <property type="entry name" value="Sulfotransferase_dom"/>
</dbReference>
<dbReference type="GO" id="GO:0051923">
    <property type="term" value="P:sulfation"/>
    <property type="evidence" value="ECO:0000318"/>
    <property type="project" value="GO_Central"/>
</dbReference>
<dbReference type="OMA" id="CQRANTY"/>
<dbReference type="Gramene" id="Manes.06G081400.1.v8.1">
    <property type="protein sequence ID" value="Manes.06G081400.1.v8.1.CDS.1"/>
    <property type="gene ID" value="Manes.06G081400.v8.1"/>
</dbReference>
<dbReference type="Gene3D" id="3.40.50.300">
    <property type="entry name" value="P-loop containing nucleotide triphosphate hydrolases"/>
    <property type="match status" value="1"/>
</dbReference>
<dbReference type="PANTHER" id="PTHR11783">
    <property type="entry name" value="SULFOTRANSFERASE SULT"/>
    <property type="match status" value="1"/>
</dbReference>
<comment type="similarity">
    <text evidence="1 3">Belongs to the sulfotransferase 1 family.</text>
</comment>
<dbReference type="EC" id="2.8.2.-" evidence="3"/>
<accession>A0A2C9VNY7</accession>
<dbReference type="GO" id="GO:0008146">
    <property type="term" value="F:sulfotransferase activity"/>
    <property type="evidence" value="ECO:0000318"/>
    <property type="project" value="GO_Central"/>
</dbReference>
<evidence type="ECO:0000259" key="5">
    <source>
        <dbReference type="Pfam" id="PF00685"/>
    </source>
</evidence>
<feature type="domain" description="Sulfotransferase" evidence="5">
    <location>
        <begin position="81"/>
        <end position="341"/>
    </location>
</feature>
<evidence type="ECO:0000256" key="4">
    <source>
        <dbReference type="SAM" id="MobiDB-lite"/>
    </source>
</evidence>
<name>A0A2C9VNY7_MANES</name>
<comment type="caution">
    <text evidence="6">The sequence shown here is derived from an EMBL/GenBank/DDBJ whole genome shotgun (WGS) entry which is preliminary data.</text>
</comment>
<dbReference type="Proteomes" id="UP000091857">
    <property type="component" value="Chromosome 6"/>
</dbReference>